<sequence>MTYLIISLILLAILFFIIPEYGCGCLGLIILVLIVIIVSRVFPNLFLILNQLISAWQWQQPLELLKGIF</sequence>
<name>A0A177L1E3_9BACI</name>
<protein>
    <submittedName>
        <fullName evidence="1">Uncharacterized protein</fullName>
    </submittedName>
</protein>
<comment type="caution">
    <text evidence="1">The sequence shown here is derived from an EMBL/GenBank/DDBJ whole genome shotgun (WGS) entry which is preliminary data.</text>
</comment>
<evidence type="ECO:0000313" key="1">
    <source>
        <dbReference type="EMBL" id="OAH59214.1"/>
    </source>
</evidence>
<gene>
    <name evidence="1" type="ORF">AWH48_15835</name>
</gene>
<dbReference type="EMBL" id="LQWZ01000004">
    <property type="protein sequence ID" value="OAH59214.1"/>
    <property type="molecule type" value="Genomic_DNA"/>
</dbReference>
<accession>A0A177L1E3</accession>
<proteinExistence type="predicted"/>
<evidence type="ECO:0000313" key="2">
    <source>
        <dbReference type="Proteomes" id="UP000077271"/>
    </source>
</evidence>
<reference evidence="1 2" key="1">
    <citation type="submission" date="2016-01" db="EMBL/GenBank/DDBJ databases">
        <title>Investigation of taxonomic status of Bacillus aminovorans.</title>
        <authorList>
            <person name="Verma A."/>
            <person name="Pal Y."/>
            <person name="Krishnamurthi S."/>
        </authorList>
    </citation>
    <scope>NUCLEOTIDE SEQUENCE [LARGE SCALE GENOMIC DNA]</scope>
    <source>
        <strain evidence="1 2">DSM 4337</strain>
    </source>
</reference>
<dbReference type="AlphaFoldDB" id="A0A177L1E3"/>
<organism evidence="1 2">
    <name type="scientific">Domibacillus aminovorans</name>
    <dbReference type="NCBI Taxonomy" id="29332"/>
    <lineage>
        <taxon>Bacteria</taxon>
        <taxon>Bacillati</taxon>
        <taxon>Bacillota</taxon>
        <taxon>Bacilli</taxon>
        <taxon>Bacillales</taxon>
        <taxon>Bacillaceae</taxon>
        <taxon>Domibacillus</taxon>
    </lineage>
</organism>
<dbReference type="Proteomes" id="UP000077271">
    <property type="component" value="Unassembled WGS sequence"/>
</dbReference>